<keyword evidence="1" id="KW-0812">Transmembrane</keyword>
<sequence length="443" mass="52013">MRPLYFLLKVLISYAILLFFKRRKTVNAPKKFNEQTIFVVNHASAFMDPWVIAELQRPVLFFLTRGDIFKTWLRPITWAAHMIPIFRTKENGADSAEKNEQVFQEVYNLLRKKKSILIFGEGYTDDVFIRSLKSLKKGPARIGFGAMEANDWKLDIKIQSSGINYADPNEFRSEVLVSNSKPIHLKDFKAEYIKNKAKTITKITKMVTVNLQEQLTYLEDEKLTVLHNQIQSITKKGIAHHQSDERIKLETRWRYSQKLATFINGNYSEEDPKWITLKSTLSSYFKLLKKEQIEDQWVLDYSEGKKPNLFLRGLLLLVCLPIFLIGCFHHLIPYLFVKRFTEKTFKRRVFWSGIKLIMGYVVLALFNILLCLFLNYAFDLMDTWILWIYILFIVPPFGVVAYWYALYFKQTLQLAGLDKNKLEKLKKEREKCAALITADISLH</sequence>
<proteinExistence type="predicted"/>
<dbReference type="PANTHER" id="PTHR31605:SF0">
    <property type="entry name" value="GLYCEROL-3-PHOSPHATE O-ACYLTRANSFERASE 1"/>
    <property type="match status" value="1"/>
</dbReference>
<reference evidence="3 4" key="1">
    <citation type="submission" date="2018-06" db="EMBL/GenBank/DDBJ databases">
        <title>The draft genome sequence of Crocinitomix sp. SM1701.</title>
        <authorList>
            <person name="Zhang X."/>
        </authorList>
    </citation>
    <scope>NUCLEOTIDE SEQUENCE [LARGE SCALE GENOMIC DNA]</scope>
    <source>
        <strain evidence="3 4">SM1701</strain>
    </source>
</reference>
<dbReference type="PANTHER" id="PTHR31605">
    <property type="entry name" value="GLYCEROL-3-PHOSPHATE O-ACYLTRANSFERASE 1"/>
    <property type="match status" value="1"/>
</dbReference>
<dbReference type="AlphaFoldDB" id="A0A2W1NJ84"/>
<protein>
    <recommendedName>
        <fullName evidence="2">Phospholipid/glycerol acyltransferase domain-containing protein</fullName>
    </recommendedName>
</protein>
<feature type="domain" description="Phospholipid/glycerol acyltransferase" evidence="2">
    <location>
        <begin position="36"/>
        <end position="166"/>
    </location>
</feature>
<dbReference type="GO" id="GO:0004366">
    <property type="term" value="F:glycerol-3-phosphate O-acyltransferase activity"/>
    <property type="evidence" value="ECO:0007669"/>
    <property type="project" value="TreeGrafter"/>
</dbReference>
<dbReference type="Pfam" id="PF01553">
    <property type="entry name" value="Acyltransferase"/>
    <property type="match status" value="1"/>
</dbReference>
<organism evidence="3 4">
    <name type="scientific">Putridiphycobacter roseus</name>
    <dbReference type="NCBI Taxonomy" id="2219161"/>
    <lineage>
        <taxon>Bacteria</taxon>
        <taxon>Pseudomonadati</taxon>
        <taxon>Bacteroidota</taxon>
        <taxon>Flavobacteriia</taxon>
        <taxon>Flavobacteriales</taxon>
        <taxon>Crocinitomicaceae</taxon>
        <taxon>Putridiphycobacter</taxon>
    </lineage>
</organism>
<feature type="transmembrane region" description="Helical" evidence="1">
    <location>
        <begin position="384"/>
        <end position="405"/>
    </location>
</feature>
<dbReference type="Proteomes" id="UP000249248">
    <property type="component" value="Unassembled WGS sequence"/>
</dbReference>
<dbReference type="EMBL" id="QKSB01000002">
    <property type="protein sequence ID" value="PZE18016.1"/>
    <property type="molecule type" value="Genomic_DNA"/>
</dbReference>
<dbReference type="SUPFAM" id="SSF69593">
    <property type="entry name" value="Glycerol-3-phosphate (1)-acyltransferase"/>
    <property type="match status" value="1"/>
</dbReference>
<gene>
    <name evidence="3" type="ORF">DNU06_05205</name>
</gene>
<dbReference type="InterPro" id="IPR052744">
    <property type="entry name" value="GPAT/DAPAT"/>
</dbReference>
<evidence type="ECO:0000313" key="4">
    <source>
        <dbReference type="Proteomes" id="UP000249248"/>
    </source>
</evidence>
<dbReference type="GO" id="GO:0016287">
    <property type="term" value="F:glycerone-phosphate O-acyltransferase activity"/>
    <property type="evidence" value="ECO:0007669"/>
    <property type="project" value="TreeGrafter"/>
</dbReference>
<dbReference type="GO" id="GO:0008654">
    <property type="term" value="P:phospholipid biosynthetic process"/>
    <property type="evidence" value="ECO:0007669"/>
    <property type="project" value="TreeGrafter"/>
</dbReference>
<keyword evidence="4" id="KW-1185">Reference proteome</keyword>
<accession>A0A2W1NJ84</accession>
<dbReference type="InterPro" id="IPR002123">
    <property type="entry name" value="Plipid/glycerol_acylTrfase"/>
</dbReference>
<name>A0A2W1NJ84_9FLAO</name>
<keyword evidence="1" id="KW-0472">Membrane</keyword>
<feature type="transmembrane region" description="Helical" evidence="1">
    <location>
        <begin position="309"/>
        <end position="336"/>
    </location>
</feature>
<evidence type="ECO:0000256" key="1">
    <source>
        <dbReference type="SAM" id="Phobius"/>
    </source>
</evidence>
<feature type="transmembrane region" description="Helical" evidence="1">
    <location>
        <begin position="357"/>
        <end position="378"/>
    </location>
</feature>
<dbReference type="SMART" id="SM00563">
    <property type="entry name" value="PlsC"/>
    <property type="match status" value="1"/>
</dbReference>
<evidence type="ECO:0000313" key="3">
    <source>
        <dbReference type="EMBL" id="PZE18016.1"/>
    </source>
</evidence>
<evidence type="ECO:0000259" key="2">
    <source>
        <dbReference type="SMART" id="SM00563"/>
    </source>
</evidence>
<keyword evidence="1" id="KW-1133">Transmembrane helix</keyword>
<comment type="caution">
    <text evidence="3">The sequence shown here is derived from an EMBL/GenBank/DDBJ whole genome shotgun (WGS) entry which is preliminary data.</text>
</comment>